<protein>
    <submittedName>
        <fullName evidence="5">Predicted DNA-binding transcriptional regulator YafY, contains an HTH and WYL domains</fullName>
    </submittedName>
</protein>
<dbReference type="Gene3D" id="1.10.10.10">
    <property type="entry name" value="Winged helix-like DNA-binding domain superfamily/Winged helix DNA-binding domain"/>
    <property type="match status" value="1"/>
</dbReference>
<accession>A0A1I1SQ06</accession>
<dbReference type="PIRSF" id="PIRSF016838">
    <property type="entry name" value="PafC"/>
    <property type="match status" value="1"/>
</dbReference>
<dbReference type="PROSITE" id="PS51000">
    <property type="entry name" value="HTH_DEOR_2"/>
    <property type="match status" value="1"/>
</dbReference>
<evidence type="ECO:0000313" key="5">
    <source>
        <dbReference type="EMBL" id="SFD48412.1"/>
    </source>
</evidence>
<keyword evidence="3" id="KW-0804">Transcription</keyword>
<dbReference type="STRING" id="1225127.SAMN05661030_3493"/>
<dbReference type="Proteomes" id="UP000199022">
    <property type="component" value="Unassembled WGS sequence"/>
</dbReference>
<dbReference type="InterPro" id="IPR013196">
    <property type="entry name" value="HTH_11"/>
</dbReference>
<evidence type="ECO:0000256" key="3">
    <source>
        <dbReference type="ARBA" id="ARBA00023163"/>
    </source>
</evidence>
<sequence>MRADRLIAVLLLLQRRGTVTAGQVAGELEISPRTARRDLEALALAGVPVYSTAGKGGGWSLVGGARTDLTGLTEGEARALFLGTGVGDTPAARAGLRKLLAALPAQWRADAERAADAVLVDAASWGAEPQPEPPSLAVLLRAVVDGEQVELDYRSRGTASTRTVDPLGLVNKDGRWYLLAGTPAGERTFRLDRVVAASPTGAPARRPEGFDLRRAWAARRGEFEQQRHVERTRVLVEPAALPRLRWLLAHRLVEVGEPGADGRVPAVVLGPVAEVVALELAGFGDRVEFTDPAARAQLARLAAELHSRYGSGPGAG</sequence>
<evidence type="ECO:0000256" key="2">
    <source>
        <dbReference type="ARBA" id="ARBA00023125"/>
    </source>
</evidence>
<dbReference type="Pfam" id="PF13280">
    <property type="entry name" value="WYL"/>
    <property type="match status" value="1"/>
</dbReference>
<keyword evidence="6" id="KW-1185">Reference proteome</keyword>
<dbReference type="RefSeq" id="WP_091562273.1">
    <property type="nucleotide sequence ID" value="NZ_BNAC01000005.1"/>
</dbReference>
<dbReference type="InterPro" id="IPR018356">
    <property type="entry name" value="Tscrpt_reg_HTH_DeoR_CS"/>
</dbReference>
<dbReference type="InterPro" id="IPR036390">
    <property type="entry name" value="WH_DNA-bd_sf"/>
</dbReference>
<keyword evidence="1" id="KW-0805">Transcription regulation</keyword>
<reference evidence="6" key="1">
    <citation type="submission" date="2016-10" db="EMBL/GenBank/DDBJ databases">
        <authorList>
            <person name="Varghese N."/>
            <person name="Submissions S."/>
        </authorList>
    </citation>
    <scope>NUCLEOTIDE SEQUENCE [LARGE SCALE GENOMIC DNA]</scope>
    <source>
        <strain evidence="6">DSM 45962</strain>
    </source>
</reference>
<dbReference type="EMBL" id="FOMD01000004">
    <property type="protein sequence ID" value="SFD48412.1"/>
    <property type="molecule type" value="Genomic_DNA"/>
</dbReference>
<dbReference type="InterPro" id="IPR028349">
    <property type="entry name" value="PafC-like"/>
</dbReference>
<evidence type="ECO:0000256" key="1">
    <source>
        <dbReference type="ARBA" id="ARBA00023015"/>
    </source>
</evidence>
<dbReference type="AlphaFoldDB" id="A0A1I1SQ06"/>
<dbReference type="SMART" id="SM00420">
    <property type="entry name" value="HTH_DEOR"/>
    <property type="match status" value="1"/>
</dbReference>
<proteinExistence type="predicted"/>
<dbReference type="SUPFAM" id="SSF46785">
    <property type="entry name" value="Winged helix' DNA-binding domain"/>
    <property type="match status" value="1"/>
</dbReference>
<dbReference type="OrthoDB" id="3171994at2"/>
<dbReference type="PROSITE" id="PS00894">
    <property type="entry name" value="HTH_DEOR_1"/>
    <property type="match status" value="1"/>
</dbReference>
<gene>
    <name evidence="5" type="ORF">SAMN05661030_3493</name>
</gene>
<organism evidence="5 6">
    <name type="scientific">Klenkia taihuensis</name>
    <dbReference type="NCBI Taxonomy" id="1225127"/>
    <lineage>
        <taxon>Bacteria</taxon>
        <taxon>Bacillati</taxon>
        <taxon>Actinomycetota</taxon>
        <taxon>Actinomycetes</taxon>
        <taxon>Geodermatophilales</taxon>
        <taxon>Geodermatophilaceae</taxon>
        <taxon>Klenkia</taxon>
    </lineage>
</organism>
<name>A0A1I1SQ06_9ACTN</name>
<dbReference type="PANTHER" id="PTHR34580:SF1">
    <property type="entry name" value="PROTEIN PAFC"/>
    <property type="match status" value="1"/>
</dbReference>
<evidence type="ECO:0000313" key="6">
    <source>
        <dbReference type="Proteomes" id="UP000199022"/>
    </source>
</evidence>
<dbReference type="InterPro" id="IPR051534">
    <property type="entry name" value="CBASS_pafABC_assoc_protein"/>
</dbReference>
<dbReference type="InterPro" id="IPR026881">
    <property type="entry name" value="WYL_dom"/>
</dbReference>
<dbReference type="GO" id="GO:0003677">
    <property type="term" value="F:DNA binding"/>
    <property type="evidence" value="ECO:0007669"/>
    <property type="project" value="UniProtKB-KW"/>
</dbReference>
<evidence type="ECO:0000259" key="4">
    <source>
        <dbReference type="PROSITE" id="PS51000"/>
    </source>
</evidence>
<dbReference type="PANTHER" id="PTHR34580">
    <property type="match status" value="1"/>
</dbReference>
<dbReference type="GO" id="GO:0003700">
    <property type="term" value="F:DNA-binding transcription factor activity"/>
    <property type="evidence" value="ECO:0007669"/>
    <property type="project" value="InterPro"/>
</dbReference>
<dbReference type="Pfam" id="PF08279">
    <property type="entry name" value="HTH_11"/>
    <property type="match status" value="1"/>
</dbReference>
<feature type="domain" description="HTH deoR-type" evidence="4">
    <location>
        <begin position="2"/>
        <end position="67"/>
    </location>
</feature>
<dbReference type="PROSITE" id="PS52050">
    <property type="entry name" value="WYL"/>
    <property type="match status" value="1"/>
</dbReference>
<dbReference type="InterPro" id="IPR001034">
    <property type="entry name" value="DeoR_HTH"/>
</dbReference>
<dbReference type="InterPro" id="IPR036388">
    <property type="entry name" value="WH-like_DNA-bd_sf"/>
</dbReference>
<keyword evidence="2 5" id="KW-0238">DNA-binding</keyword>